<dbReference type="GO" id="GO:0005524">
    <property type="term" value="F:ATP binding"/>
    <property type="evidence" value="ECO:0007669"/>
    <property type="project" value="UniProtKB-UniRule"/>
</dbReference>
<feature type="domain" description="Protein kinase" evidence="10">
    <location>
        <begin position="9"/>
        <end position="274"/>
    </location>
</feature>
<keyword evidence="6 7" id="KW-0067">ATP-binding</keyword>
<feature type="region of interest" description="Disordered" evidence="9">
    <location>
        <begin position="323"/>
        <end position="445"/>
    </location>
</feature>
<evidence type="ECO:0000256" key="7">
    <source>
        <dbReference type="PROSITE-ProRule" id="PRU10141"/>
    </source>
</evidence>
<dbReference type="EC" id="2.7.11.1" evidence="2"/>
<feature type="binding site" evidence="7">
    <location>
        <position position="38"/>
    </location>
    <ligand>
        <name>ATP</name>
        <dbReference type="ChEBI" id="CHEBI:30616"/>
    </ligand>
</feature>
<organism evidence="11 12">
    <name type="scientific">Vanilla planifolia</name>
    <name type="common">Vanilla</name>
    <dbReference type="NCBI Taxonomy" id="51239"/>
    <lineage>
        <taxon>Eukaryota</taxon>
        <taxon>Viridiplantae</taxon>
        <taxon>Streptophyta</taxon>
        <taxon>Embryophyta</taxon>
        <taxon>Tracheophyta</taxon>
        <taxon>Spermatophyta</taxon>
        <taxon>Magnoliopsida</taxon>
        <taxon>Liliopsida</taxon>
        <taxon>Asparagales</taxon>
        <taxon>Orchidaceae</taxon>
        <taxon>Vanilloideae</taxon>
        <taxon>Vanilleae</taxon>
        <taxon>Vanilla</taxon>
    </lineage>
</organism>
<evidence type="ECO:0000256" key="1">
    <source>
        <dbReference type="ARBA" id="ARBA00005926"/>
    </source>
</evidence>
<dbReference type="InterPro" id="IPR050235">
    <property type="entry name" value="CK1_Ser-Thr_kinase"/>
</dbReference>
<keyword evidence="12" id="KW-1185">Reference proteome</keyword>
<keyword evidence="5" id="KW-0418">Kinase</keyword>
<dbReference type="InterPro" id="IPR008271">
    <property type="entry name" value="Ser/Thr_kinase_AS"/>
</dbReference>
<dbReference type="GO" id="GO:0004674">
    <property type="term" value="F:protein serine/threonine kinase activity"/>
    <property type="evidence" value="ECO:0007669"/>
    <property type="project" value="UniProtKB-KW"/>
</dbReference>
<evidence type="ECO:0000256" key="2">
    <source>
        <dbReference type="ARBA" id="ARBA00012513"/>
    </source>
</evidence>
<dbReference type="InterPro" id="IPR000719">
    <property type="entry name" value="Prot_kinase_dom"/>
</dbReference>
<dbReference type="PANTHER" id="PTHR11909">
    <property type="entry name" value="CASEIN KINASE-RELATED"/>
    <property type="match status" value="1"/>
</dbReference>
<dbReference type="PROSITE" id="PS50011">
    <property type="entry name" value="PROTEIN_KINASE_DOM"/>
    <property type="match status" value="1"/>
</dbReference>
<evidence type="ECO:0000256" key="8">
    <source>
        <dbReference type="RuleBase" id="RU000304"/>
    </source>
</evidence>
<evidence type="ECO:0000313" key="11">
    <source>
        <dbReference type="EMBL" id="KAG0472895.1"/>
    </source>
</evidence>
<proteinExistence type="inferred from homology"/>
<evidence type="ECO:0000313" key="12">
    <source>
        <dbReference type="Proteomes" id="UP000636800"/>
    </source>
</evidence>
<keyword evidence="3" id="KW-0808">Transferase</keyword>
<feature type="compositionally biased region" description="Polar residues" evidence="9">
    <location>
        <begin position="399"/>
        <end position="408"/>
    </location>
</feature>
<comment type="caution">
    <text evidence="11">The sequence shown here is derived from an EMBL/GenBank/DDBJ whole genome shotgun (WGS) entry which is preliminary data.</text>
</comment>
<gene>
    <name evidence="11" type="ORF">HPP92_014752</name>
</gene>
<dbReference type="PROSITE" id="PS00108">
    <property type="entry name" value="PROTEIN_KINASE_ST"/>
    <property type="match status" value="1"/>
</dbReference>
<dbReference type="Pfam" id="PF00069">
    <property type="entry name" value="Pkinase"/>
    <property type="match status" value="1"/>
</dbReference>
<evidence type="ECO:0000256" key="3">
    <source>
        <dbReference type="ARBA" id="ARBA00022679"/>
    </source>
</evidence>
<protein>
    <recommendedName>
        <fullName evidence="2">non-specific serine/threonine protein kinase</fullName>
        <ecNumber evidence="2">2.7.11.1</ecNumber>
    </recommendedName>
</protein>
<dbReference type="InterPro" id="IPR011009">
    <property type="entry name" value="Kinase-like_dom_sf"/>
</dbReference>
<dbReference type="AlphaFoldDB" id="A0A835QGL4"/>
<comment type="similarity">
    <text evidence="1">Belongs to the protein kinase superfamily. CK1 Ser/Thr protein kinase family. Casein kinase I subfamily.</text>
</comment>
<feature type="compositionally biased region" description="Polar residues" evidence="9">
    <location>
        <begin position="376"/>
        <end position="391"/>
    </location>
</feature>
<dbReference type="EMBL" id="JADCNL010000007">
    <property type="protein sequence ID" value="KAG0472895.1"/>
    <property type="molecule type" value="Genomic_DNA"/>
</dbReference>
<dbReference type="Proteomes" id="UP000636800">
    <property type="component" value="Chromosome 7"/>
</dbReference>
<evidence type="ECO:0000256" key="9">
    <source>
        <dbReference type="SAM" id="MobiDB-lite"/>
    </source>
</evidence>
<reference evidence="11 12" key="1">
    <citation type="journal article" date="2020" name="Nat. Food">
        <title>A phased Vanilla planifolia genome enables genetic improvement of flavour and production.</title>
        <authorList>
            <person name="Hasing T."/>
            <person name="Tang H."/>
            <person name="Brym M."/>
            <person name="Khazi F."/>
            <person name="Huang T."/>
            <person name="Chambers A.H."/>
        </authorList>
    </citation>
    <scope>NUCLEOTIDE SEQUENCE [LARGE SCALE GENOMIC DNA]</scope>
    <source>
        <tissue evidence="11">Leaf</tissue>
    </source>
</reference>
<dbReference type="SMART" id="SM00220">
    <property type="entry name" value="S_TKc"/>
    <property type="match status" value="1"/>
</dbReference>
<keyword evidence="4 7" id="KW-0547">Nucleotide-binding</keyword>
<sequence>MEHINHGKFRLGRRIGSGSFGVLYLGVNMQTREEVAIKLEAVTTKHPQLHSRVKTVYASPRRNIKWFGVEGDYNCMVIDLLGPSLEDLFNLCNQKFSLKTVLMLADQMISRIEYLHSRGFLHRDVKPENFLMGLGRKVNQVYIIDYGLAKKYRDFRTHRHIPYRENKSLTGTARYASVNTHLGVEQSRRDDLESLGYVFMYFLRGSLPWQGLKAGTKKQKYDKISEKKMLTPVEVLCKSFPNEFVSYFHYCRSLRFEDEPDYSYLKRLFRDLFIREGYQFDYAFDWVVLKSSQVGANARRQQPRTAPAVKVEKSSVEAFARRAGSGFARPGEHSTHKTLGVASMPSKESIPDTRRAPAPSSRYDNTSKRAVAAGNSRPSSSGELSGQQHSRTGGLFLSGSCSSHTVQQRLHHSGECTGASSRSRTAVAVPHRSFQLPSLSAERKK</sequence>
<dbReference type="Gene3D" id="1.10.510.10">
    <property type="entry name" value="Transferase(Phosphotransferase) domain 1"/>
    <property type="match status" value="1"/>
</dbReference>
<evidence type="ECO:0000259" key="10">
    <source>
        <dbReference type="PROSITE" id="PS50011"/>
    </source>
</evidence>
<keyword evidence="8" id="KW-0723">Serine/threonine-protein kinase</keyword>
<evidence type="ECO:0000256" key="6">
    <source>
        <dbReference type="ARBA" id="ARBA00022840"/>
    </source>
</evidence>
<dbReference type="OrthoDB" id="729865at2759"/>
<evidence type="ECO:0000256" key="5">
    <source>
        <dbReference type="ARBA" id="ARBA00022777"/>
    </source>
</evidence>
<dbReference type="PROSITE" id="PS00107">
    <property type="entry name" value="PROTEIN_KINASE_ATP"/>
    <property type="match status" value="1"/>
</dbReference>
<name>A0A835QGL4_VANPL</name>
<dbReference type="SUPFAM" id="SSF56112">
    <property type="entry name" value="Protein kinase-like (PK-like)"/>
    <property type="match status" value="1"/>
</dbReference>
<accession>A0A835QGL4</accession>
<evidence type="ECO:0000256" key="4">
    <source>
        <dbReference type="ARBA" id="ARBA00022741"/>
    </source>
</evidence>
<dbReference type="InterPro" id="IPR017441">
    <property type="entry name" value="Protein_kinase_ATP_BS"/>
</dbReference>
<dbReference type="FunFam" id="1.10.510.10:FF:000596">
    <property type="entry name" value="CK1 family protein kinase"/>
    <property type="match status" value="1"/>
</dbReference>